<dbReference type="Proteomes" id="UP000821837">
    <property type="component" value="Unassembled WGS sequence"/>
</dbReference>
<sequence length="276" mass="30268">MRCSSYRKKIDVCYKCGHLGHRMDVCPNPNNRVCRGCGLRNPDQGHQCNPKCDLCGGAHLTADRTCKARYKTPYLVRKRRWEKQAEQSLPTVEDFPSLEHCSRSSSRSRSRSRSRRRSQGKARSSSRSASRQRSGSTKSVSYADAAGATSRGASAPDVTPAKGSATTPMDETGTPAAKKRALQLSEGGSIAGQVRSEIKDMMVMMQENIKNLQMAMASLVSKVASIECNVNSLMATSQQQQPQMVQQQQYNEAEFLRPMRGGQGPGSLNNHHGASQ</sequence>
<evidence type="ECO:0000259" key="3">
    <source>
        <dbReference type="PROSITE" id="PS50158"/>
    </source>
</evidence>
<feature type="compositionally biased region" description="Low complexity" evidence="2">
    <location>
        <begin position="121"/>
        <end position="136"/>
    </location>
</feature>
<keyword evidence="1" id="KW-0479">Metal-binding</keyword>
<feature type="compositionally biased region" description="Polar residues" evidence="2">
    <location>
        <begin position="266"/>
        <end position="276"/>
    </location>
</feature>
<evidence type="ECO:0000256" key="2">
    <source>
        <dbReference type="SAM" id="MobiDB-lite"/>
    </source>
</evidence>
<dbReference type="AlphaFoldDB" id="A0A9D4SRR1"/>
<protein>
    <recommendedName>
        <fullName evidence="3">CCHC-type domain-containing protein</fullName>
    </recommendedName>
</protein>
<keyword evidence="5" id="KW-1185">Reference proteome</keyword>
<evidence type="ECO:0000256" key="1">
    <source>
        <dbReference type="PROSITE-ProRule" id="PRU00047"/>
    </source>
</evidence>
<feature type="region of interest" description="Disordered" evidence="2">
    <location>
        <begin position="96"/>
        <end position="179"/>
    </location>
</feature>
<reference evidence="4" key="2">
    <citation type="submission" date="2021-09" db="EMBL/GenBank/DDBJ databases">
        <authorList>
            <person name="Jia N."/>
            <person name="Wang J."/>
            <person name="Shi W."/>
            <person name="Du L."/>
            <person name="Sun Y."/>
            <person name="Zhan W."/>
            <person name="Jiang J."/>
            <person name="Wang Q."/>
            <person name="Zhang B."/>
            <person name="Ji P."/>
            <person name="Sakyi L.B."/>
            <person name="Cui X."/>
            <person name="Yuan T."/>
            <person name="Jiang B."/>
            <person name="Yang W."/>
            <person name="Lam T.T.-Y."/>
            <person name="Chang Q."/>
            <person name="Ding S."/>
            <person name="Wang X."/>
            <person name="Zhu J."/>
            <person name="Ruan X."/>
            <person name="Zhao L."/>
            <person name="Wei J."/>
            <person name="Que T."/>
            <person name="Du C."/>
            <person name="Cheng J."/>
            <person name="Dai P."/>
            <person name="Han X."/>
            <person name="Huang E."/>
            <person name="Gao Y."/>
            <person name="Liu J."/>
            <person name="Shao H."/>
            <person name="Ye R."/>
            <person name="Li L."/>
            <person name="Wei W."/>
            <person name="Wang X."/>
            <person name="Wang C."/>
            <person name="Huo Q."/>
            <person name="Li W."/>
            <person name="Guo W."/>
            <person name="Chen H."/>
            <person name="Chen S."/>
            <person name="Zhou L."/>
            <person name="Zhou L."/>
            <person name="Ni X."/>
            <person name="Tian J."/>
            <person name="Zhou Y."/>
            <person name="Sheng Y."/>
            <person name="Liu T."/>
            <person name="Pan Y."/>
            <person name="Xia L."/>
            <person name="Li J."/>
            <person name="Zhao F."/>
            <person name="Cao W."/>
        </authorList>
    </citation>
    <scope>NUCLEOTIDE SEQUENCE</scope>
    <source>
        <strain evidence="4">Rsan-2018</strain>
        <tissue evidence="4">Larvae</tissue>
    </source>
</reference>
<dbReference type="PROSITE" id="PS50158">
    <property type="entry name" value="ZF_CCHC"/>
    <property type="match status" value="1"/>
</dbReference>
<feature type="compositionally biased region" description="Basic residues" evidence="2">
    <location>
        <begin position="106"/>
        <end position="120"/>
    </location>
</feature>
<dbReference type="GO" id="GO:0008270">
    <property type="term" value="F:zinc ion binding"/>
    <property type="evidence" value="ECO:0007669"/>
    <property type="project" value="UniProtKB-KW"/>
</dbReference>
<keyword evidence="1" id="KW-0863">Zinc-finger</keyword>
<name>A0A9D4SRR1_RHISA</name>
<keyword evidence="1" id="KW-0862">Zinc</keyword>
<evidence type="ECO:0000313" key="4">
    <source>
        <dbReference type="EMBL" id="KAH7944274.1"/>
    </source>
</evidence>
<accession>A0A9D4SRR1</accession>
<organism evidence="4 5">
    <name type="scientific">Rhipicephalus sanguineus</name>
    <name type="common">Brown dog tick</name>
    <name type="synonym">Ixodes sanguineus</name>
    <dbReference type="NCBI Taxonomy" id="34632"/>
    <lineage>
        <taxon>Eukaryota</taxon>
        <taxon>Metazoa</taxon>
        <taxon>Ecdysozoa</taxon>
        <taxon>Arthropoda</taxon>
        <taxon>Chelicerata</taxon>
        <taxon>Arachnida</taxon>
        <taxon>Acari</taxon>
        <taxon>Parasitiformes</taxon>
        <taxon>Ixodida</taxon>
        <taxon>Ixodoidea</taxon>
        <taxon>Ixodidae</taxon>
        <taxon>Rhipicephalinae</taxon>
        <taxon>Rhipicephalus</taxon>
        <taxon>Rhipicephalus</taxon>
    </lineage>
</organism>
<dbReference type="EMBL" id="JABSTV010001253">
    <property type="protein sequence ID" value="KAH7944274.1"/>
    <property type="molecule type" value="Genomic_DNA"/>
</dbReference>
<dbReference type="GO" id="GO:0003676">
    <property type="term" value="F:nucleic acid binding"/>
    <property type="evidence" value="ECO:0007669"/>
    <property type="project" value="InterPro"/>
</dbReference>
<feature type="region of interest" description="Disordered" evidence="2">
    <location>
        <begin position="257"/>
        <end position="276"/>
    </location>
</feature>
<evidence type="ECO:0000313" key="5">
    <source>
        <dbReference type="Proteomes" id="UP000821837"/>
    </source>
</evidence>
<dbReference type="InterPro" id="IPR001878">
    <property type="entry name" value="Znf_CCHC"/>
</dbReference>
<feature type="domain" description="CCHC-type" evidence="3">
    <location>
        <begin position="13"/>
        <end position="28"/>
    </location>
</feature>
<proteinExistence type="predicted"/>
<dbReference type="VEuPathDB" id="VectorBase:RSAN_053295"/>
<comment type="caution">
    <text evidence="4">The sequence shown here is derived from an EMBL/GenBank/DDBJ whole genome shotgun (WGS) entry which is preliminary data.</text>
</comment>
<gene>
    <name evidence="4" type="ORF">HPB52_017861</name>
</gene>
<reference evidence="4" key="1">
    <citation type="journal article" date="2020" name="Cell">
        <title>Large-Scale Comparative Analyses of Tick Genomes Elucidate Their Genetic Diversity and Vector Capacities.</title>
        <authorList>
            <consortium name="Tick Genome and Microbiome Consortium (TIGMIC)"/>
            <person name="Jia N."/>
            <person name="Wang J."/>
            <person name="Shi W."/>
            <person name="Du L."/>
            <person name="Sun Y."/>
            <person name="Zhan W."/>
            <person name="Jiang J.F."/>
            <person name="Wang Q."/>
            <person name="Zhang B."/>
            <person name="Ji P."/>
            <person name="Bell-Sakyi L."/>
            <person name="Cui X.M."/>
            <person name="Yuan T.T."/>
            <person name="Jiang B.G."/>
            <person name="Yang W.F."/>
            <person name="Lam T.T."/>
            <person name="Chang Q.C."/>
            <person name="Ding S.J."/>
            <person name="Wang X.J."/>
            <person name="Zhu J.G."/>
            <person name="Ruan X.D."/>
            <person name="Zhao L."/>
            <person name="Wei J.T."/>
            <person name="Ye R.Z."/>
            <person name="Que T.C."/>
            <person name="Du C.H."/>
            <person name="Zhou Y.H."/>
            <person name="Cheng J.X."/>
            <person name="Dai P.F."/>
            <person name="Guo W.B."/>
            <person name="Han X.H."/>
            <person name="Huang E.J."/>
            <person name="Li L.F."/>
            <person name="Wei W."/>
            <person name="Gao Y.C."/>
            <person name="Liu J.Z."/>
            <person name="Shao H.Z."/>
            <person name="Wang X."/>
            <person name="Wang C.C."/>
            <person name="Yang T.C."/>
            <person name="Huo Q.B."/>
            <person name="Li W."/>
            <person name="Chen H.Y."/>
            <person name="Chen S.E."/>
            <person name="Zhou L.G."/>
            <person name="Ni X.B."/>
            <person name="Tian J.H."/>
            <person name="Sheng Y."/>
            <person name="Liu T."/>
            <person name="Pan Y.S."/>
            <person name="Xia L.Y."/>
            <person name="Li J."/>
            <person name="Zhao F."/>
            <person name="Cao W.C."/>
        </authorList>
    </citation>
    <scope>NUCLEOTIDE SEQUENCE</scope>
    <source>
        <strain evidence="4">Rsan-2018</strain>
    </source>
</reference>